<accession>A0A1Y0SZJ0</accession>
<reference evidence="1 2" key="1">
    <citation type="submission" date="2017-05" db="EMBL/GenBank/DDBJ databases">
        <authorList>
            <person name="Song R."/>
            <person name="Chenine A.L."/>
            <person name="Ruprecht R.M."/>
        </authorList>
    </citation>
    <scope>NUCLEOTIDE SEQUENCE [LARGE SCALE GENOMIC DNA]</scope>
</reference>
<dbReference type="EMBL" id="MF042360">
    <property type="protein sequence ID" value="ARV76648.1"/>
    <property type="molecule type" value="Genomic_DNA"/>
</dbReference>
<name>A0A1Y0SZJ0_9CAUD</name>
<protein>
    <submittedName>
        <fullName evidence="1">Virion structural protein</fullName>
    </submittedName>
</protein>
<keyword evidence="2" id="KW-1185">Reference proteome</keyword>
<evidence type="ECO:0000313" key="1">
    <source>
        <dbReference type="EMBL" id="ARV76648.1"/>
    </source>
</evidence>
<sequence>MDDYLLRYAIDKVWQNPTQDKQFVYELRKLTPKYGVQDTWVVEYQRYYLPTNKANDLYHIYQIGSMIPANLGLPKIKDTWISMKTLAKDYLTLAEAYVTSGIRFPMDETYVLITQSQNMLVAVKINDRYPSLEDHKLYFHCYHNAYFSTERASERGDDWIQVDTLIATGSTAIRQMQIAIIDTIKDRGGIPQYFVNGKAVDEISILTAQGGDYCEFILDPSIKAVYEFPLAGLPVFNSSLDKQRKYILHYPGKQVEPTIDYYDDTEIFLCKRGQRPTAFEGTYFQHNDGIWSRQLTHRDYSVPVARTAELMAENDFLGGDDSDKFFRMYIRRSGNFEELIADASRIEELYKLTDQQIINLMTGADSTNPLWRADALEKTAYVQFMSADVNFIYPITFNEPELNSEGKVEAQNFAGEVFGYHECAHLLNDNPAIVFLDPSDNRRKAKLAYNFWRNATAFEYNEKGILLGYHYHVGGEEYFVRDQTTHLVECVTGEGSENLHGVYGNGSIDLTGGYGWRVYATAVWGGVPTNEWIDITDREDRAKWGYYDSTLGAEKWVWTADPKEWYGYLRTDRYFYLKEMRFTEDTGIIRFAIDNWEDQAGDTVNRLMAIPMGEKDVFFNNYSMIYGLDYRSNDIYTVLDNLEHRNVGGINTVLVRCTGFCTPDLKYYPPSELGFVEYGVLSNDATYQLHSHKVQRIVVDGHYKSPKDVVFAEESGSHIIESERNGAPFQIQVPQVVFRNVFIDDYKARVEDDLRDKYTQDAMSYYFPKVEHPYPDTFVKHYAVYSAFSNKILKDILNGTLKPPFKDGRYTDMDIARVLKPYEWLVPLDILNNDYNTNHVRVYPHWEINPIGLERDQYDFYMRIIKMYLQRPLDTAPFIYLIRT</sequence>
<dbReference type="InterPro" id="IPR055617">
    <property type="entry name" value="DUF7193"/>
</dbReference>
<proteinExistence type="predicted"/>
<dbReference type="Pfam" id="PF23823">
    <property type="entry name" value="DUF7193"/>
    <property type="match status" value="1"/>
</dbReference>
<organism evidence="1 2">
    <name type="scientific">Pseudomonas phage Phabio</name>
    <dbReference type="NCBI Taxonomy" id="2006668"/>
    <lineage>
        <taxon>Viruses</taxon>
        <taxon>Duplodnaviria</taxon>
        <taxon>Heunggongvirae</taxon>
        <taxon>Uroviricota</taxon>
        <taxon>Caudoviricetes</taxon>
        <taxon>Chimalliviridae</taxon>
        <taxon>Phabiovirus</taxon>
        <taxon>Phabiovirus phabio</taxon>
    </lineage>
</organism>
<gene>
    <name evidence="1" type="ORF">PHABIO_17</name>
</gene>
<dbReference type="Proteomes" id="UP000225448">
    <property type="component" value="Segment"/>
</dbReference>
<evidence type="ECO:0000313" key="2">
    <source>
        <dbReference type="Proteomes" id="UP000225448"/>
    </source>
</evidence>